<dbReference type="Proteomes" id="UP001642487">
    <property type="component" value="Chromosome 2"/>
</dbReference>
<dbReference type="InterPro" id="IPR014729">
    <property type="entry name" value="Rossmann-like_a/b/a_fold"/>
</dbReference>
<dbReference type="Gene3D" id="1.10.510.10">
    <property type="entry name" value="Transferase(Phosphotransferase) domain 1"/>
    <property type="match status" value="1"/>
</dbReference>
<evidence type="ECO:0000256" key="7">
    <source>
        <dbReference type="PROSITE-ProRule" id="PRU10141"/>
    </source>
</evidence>
<keyword evidence="7" id="KW-0547">Nucleotide-binding</keyword>
<protein>
    <recommendedName>
        <fullName evidence="4">RING-type E3 ubiquitin transferase</fullName>
        <ecNumber evidence="4">2.3.2.27</ecNumber>
    </recommendedName>
</protein>
<reference evidence="12 13" key="1">
    <citation type="submission" date="2024-03" db="EMBL/GenBank/DDBJ databases">
        <authorList>
            <person name="Gkanogiannis A."/>
            <person name="Becerra Lopez-Lavalle L."/>
        </authorList>
    </citation>
    <scope>NUCLEOTIDE SEQUENCE [LARGE SCALE GENOMIC DNA]</scope>
</reference>
<dbReference type="Gene3D" id="3.30.40.10">
    <property type="entry name" value="Zinc/RING finger domain, C3HC4 (zinc finger)"/>
    <property type="match status" value="1"/>
</dbReference>
<keyword evidence="13" id="KW-1185">Reference proteome</keyword>
<evidence type="ECO:0000256" key="1">
    <source>
        <dbReference type="ARBA" id="ARBA00000900"/>
    </source>
</evidence>
<dbReference type="EC" id="2.3.2.27" evidence="4"/>
<dbReference type="InterPro" id="IPR001245">
    <property type="entry name" value="Ser-Thr/Tyr_kinase_cat_dom"/>
</dbReference>
<evidence type="ECO:0000313" key="13">
    <source>
        <dbReference type="Proteomes" id="UP001642487"/>
    </source>
</evidence>
<evidence type="ECO:0000313" key="12">
    <source>
        <dbReference type="EMBL" id="CAK9314506.1"/>
    </source>
</evidence>
<dbReference type="PROSITE" id="PS00107">
    <property type="entry name" value="PROTEIN_KINASE_ATP"/>
    <property type="match status" value="1"/>
</dbReference>
<evidence type="ECO:0000256" key="5">
    <source>
        <dbReference type="ARBA" id="ARBA00022679"/>
    </source>
</evidence>
<dbReference type="SUPFAM" id="SSF57850">
    <property type="entry name" value="RING/U-box"/>
    <property type="match status" value="1"/>
</dbReference>
<accession>A0ABP0Y238</accession>
<dbReference type="CDD" id="cd16655">
    <property type="entry name" value="RING-Ubox_WDSUB1-like"/>
    <property type="match status" value="1"/>
</dbReference>
<dbReference type="SMART" id="SM00504">
    <property type="entry name" value="Ubox"/>
    <property type="match status" value="1"/>
</dbReference>
<dbReference type="SUPFAM" id="SSF56112">
    <property type="entry name" value="Protein kinase-like (PK-like)"/>
    <property type="match status" value="1"/>
</dbReference>
<evidence type="ECO:0000256" key="8">
    <source>
        <dbReference type="SAM" id="Coils"/>
    </source>
</evidence>
<gene>
    <name evidence="12" type="ORF">CITCOLO1_LOCUS6264</name>
</gene>
<dbReference type="Gene3D" id="3.30.200.20">
    <property type="entry name" value="Phosphorylase Kinase, domain 1"/>
    <property type="match status" value="1"/>
</dbReference>
<dbReference type="InterPro" id="IPR013083">
    <property type="entry name" value="Znf_RING/FYVE/PHD"/>
</dbReference>
<proteinExistence type="predicted"/>
<evidence type="ECO:0000256" key="6">
    <source>
        <dbReference type="ARBA" id="ARBA00022786"/>
    </source>
</evidence>
<evidence type="ECO:0000256" key="4">
    <source>
        <dbReference type="ARBA" id="ARBA00012483"/>
    </source>
</evidence>
<organism evidence="12 13">
    <name type="scientific">Citrullus colocynthis</name>
    <name type="common">colocynth</name>
    <dbReference type="NCBI Taxonomy" id="252529"/>
    <lineage>
        <taxon>Eukaryota</taxon>
        <taxon>Viridiplantae</taxon>
        <taxon>Streptophyta</taxon>
        <taxon>Embryophyta</taxon>
        <taxon>Tracheophyta</taxon>
        <taxon>Spermatophyta</taxon>
        <taxon>Magnoliopsida</taxon>
        <taxon>eudicotyledons</taxon>
        <taxon>Gunneridae</taxon>
        <taxon>Pentapetalae</taxon>
        <taxon>rosids</taxon>
        <taxon>fabids</taxon>
        <taxon>Cucurbitales</taxon>
        <taxon>Cucurbitaceae</taxon>
        <taxon>Benincaseae</taxon>
        <taxon>Citrullus</taxon>
    </lineage>
</organism>
<feature type="binding site" evidence="7">
    <location>
        <position position="533"/>
    </location>
    <ligand>
        <name>ATP</name>
        <dbReference type="ChEBI" id="CHEBI:30616"/>
    </ligand>
</feature>
<evidence type="ECO:0000256" key="3">
    <source>
        <dbReference type="ARBA" id="ARBA00004906"/>
    </source>
</evidence>
<evidence type="ECO:0000256" key="9">
    <source>
        <dbReference type="SAM" id="MobiDB-lite"/>
    </source>
</evidence>
<comment type="pathway">
    <text evidence="3">Protein modification; protein ubiquitination.</text>
</comment>
<dbReference type="PANTHER" id="PTHR45647:SF43">
    <property type="entry name" value="OS10G0100500 PROTEIN"/>
    <property type="match status" value="1"/>
</dbReference>
<dbReference type="InterPro" id="IPR011009">
    <property type="entry name" value="Kinase-like_dom_sf"/>
</dbReference>
<keyword evidence="6" id="KW-0833">Ubl conjugation pathway</keyword>
<keyword evidence="7" id="KW-0067">ATP-binding</keyword>
<feature type="coiled-coil region" evidence="8">
    <location>
        <begin position="387"/>
        <end position="456"/>
    </location>
</feature>
<sequence length="849" mass="95097">MELLNPPHPPHFSPSLNSLHGFYSSSTLLPPMLNPRLRGVVEEASGDDGNGDGGDFVYVAVGKSVEKSKSLLRWTFRCFGDKEIRLLHVHQLSSVIPTLLGKLPASQANTDVVAAYRKKEWEQTSQLLETFLGFCHRAKVKAGTVIMEAEQVQIGIVDLVNKYKVRKLVMGTMADSCVRMKVKKSSSKADYAARNIPLPCEIWFVNKGNHVWTREAVEASCFASPLLLPELAITENFRAQSSLDDHSHSLNQQYSQSSSANGIIEGLNCIDKEPLHVEGVMSSSSDIHFLPFQISSSLASTSSDSGYSSVEGRESSGSDSKVEERGLNGELKDAILEAEASRNEAIAVHLLCRKMEQEAAESIKKFKVFKCVNQHEIDLRRETEGVLRTIMEKKETLSEERTEIREEVERTMKTLALLDSQAREVNQKHQEATAELKNIQASIAALKKEKQIIQSQKMNALNWLSQWKSQEAALENYNGSIRFVENQTQLTEFTFLELQMATCDFSESFKIGQGGYGCLYKGEMSGKTVAIRKLHPHYILGPAKFREEVEVLGKLRHPHLVTLLGVCTEAWTLVYEYFPHGNLQSHLFRKGNTPPLTWKTRARIIAEIGSALCFLHSSKPEKIVHGDLKPEKILLDSEFISKICDFGIYRLVSEETLYCPSFRRSTEPKGAFSHTDPECQRDGVLTPKSDIYSFGLIILQLLTGKPIVGIVSELRKAISFGQLESVLDLSAGVWPLDVARRLVDIGLQCCELKGSDRPELTPTLVRELKQLQISEERPVPSYFLCPILQEIMQDPQVAADGFTYEGEAICEWLNNGRETSPMTNLKLSHPHLTPNHAVRLAIQDWLCRV</sequence>
<dbReference type="InterPro" id="IPR000719">
    <property type="entry name" value="Prot_kinase_dom"/>
</dbReference>
<dbReference type="Pfam" id="PF07714">
    <property type="entry name" value="PK_Tyr_Ser-Thr"/>
    <property type="match status" value="1"/>
</dbReference>
<comment type="catalytic activity">
    <reaction evidence="1">
        <text>S-ubiquitinyl-[E2 ubiquitin-conjugating enzyme]-L-cysteine + [acceptor protein]-L-lysine = [E2 ubiquitin-conjugating enzyme]-L-cysteine + N(6)-ubiquitinyl-[acceptor protein]-L-lysine.</text>
        <dbReference type="EC" id="2.3.2.27"/>
    </reaction>
</comment>
<dbReference type="InterPro" id="IPR051348">
    <property type="entry name" value="U-box_ubiquitin_ligases"/>
</dbReference>
<comment type="function">
    <text evidence="2">Functions as an E3 ubiquitin ligase.</text>
</comment>
<keyword evidence="5" id="KW-0808">Transferase</keyword>
<feature type="domain" description="Protein kinase" evidence="10">
    <location>
        <begin position="505"/>
        <end position="769"/>
    </location>
</feature>
<dbReference type="SUPFAM" id="SSF52402">
    <property type="entry name" value="Adenine nucleotide alpha hydrolases-like"/>
    <property type="match status" value="1"/>
</dbReference>
<feature type="region of interest" description="Disordered" evidence="9">
    <location>
        <begin position="299"/>
        <end position="325"/>
    </location>
</feature>
<dbReference type="EMBL" id="OZ021736">
    <property type="protein sequence ID" value="CAK9314506.1"/>
    <property type="molecule type" value="Genomic_DNA"/>
</dbReference>
<dbReference type="InterPro" id="IPR003613">
    <property type="entry name" value="Ubox_domain"/>
</dbReference>
<name>A0ABP0Y238_9ROSI</name>
<dbReference type="Gene3D" id="3.40.50.620">
    <property type="entry name" value="HUPs"/>
    <property type="match status" value="1"/>
</dbReference>
<dbReference type="CDD" id="cd01989">
    <property type="entry name" value="USP_STK_Ubox_N"/>
    <property type="match status" value="1"/>
</dbReference>
<evidence type="ECO:0000259" key="11">
    <source>
        <dbReference type="PROSITE" id="PS51698"/>
    </source>
</evidence>
<evidence type="ECO:0000256" key="2">
    <source>
        <dbReference type="ARBA" id="ARBA00003861"/>
    </source>
</evidence>
<evidence type="ECO:0000259" key="10">
    <source>
        <dbReference type="PROSITE" id="PS50011"/>
    </source>
</evidence>
<feature type="compositionally biased region" description="Basic and acidic residues" evidence="9">
    <location>
        <begin position="311"/>
        <end position="325"/>
    </location>
</feature>
<feature type="domain" description="U-box" evidence="11">
    <location>
        <begin position="778"/>
        <end position="849"/>
    </location>
</feature>
<dbReference type="PROSITE" id="PS50011">
    <property type="entry name" value="PROTEIN_KINASE_DOM"/>
    <property type="match status" value="1"/>
</dbReference>
<dbReference type="Pfam" id="PF04564">
    <property type="entry name" value="U-box"/>
    <property type="match status" value="1"/>
</dbReference>
<dbReference type="PANTHER" id="PTHR45647">
    <property type="entry name" value="OS02G0152300 PROTEIN"/>
    <property type="match status" value="1"/>
</dbReference>
<dbReference type="InterPro" id="IPR017441">
    <property type="entry name" value="Protein_kinase_ATP_BS"/>
</dbReference>
<dbReference type="PROSITE" id="PS51698">
    <property type="entry name" value="U_BOX"/>
    <property type="match status" value="1"/>
</dbReference>
<keyword evidence="8" id="KW-0175">Coiled coil</keyword>
<feature type="compositionally biased region" description="Low complexity" evidence="9">
    <location>
        <begin position="299"/>
        <end position="309"/>
    </location>
</feature>